<dbReference type="Gene3D" id="1.10.150.20">
    <property type="entry name" value="5' to 3' exonuclease, C-terminal subdomain"/>
    <property type="match status" value="1"/>
</dbReference>
<name>A0ABW4EFL4_9RHOB</name>
<keyword evidence="2" id="KW-0472">Membrane</keyword>
<feature type="region of interest" description="Disordered" evidence="1">
    <location>
        <begin position="186"/>
        <end position="229"/>
    </location>
</feature>
<proteinExistence type="predicted"/>
<dbReference type="EMBL" id="JBHUDD010000043">
    <property type="protein sequence ID" value="MFD1509009.1"/>
    <property type="molecule type" value="Genomic_DNA"/>
</dbReference>
<dbReference type="Proteomes" id="UP001597186">
    <property type="component" value="Unassembled WGS sequence"/>
</dbReference>
<sequence length="306" mass="30989">MGTLAMGAAAGALAFVMLMLLGGWTFWAAVLAAGAIAGVLWLLLASILCVPLEGPVQPGTAGRTPGDIELSARARRIADGGARAGAPTASAAAAHDAAASVKVATAETARDTSDAAKATPDKVSQATTKATDAAKDAAGAAKETAAKAAEKTREAARTATATVTGAAEKTADATRAGAEKVAAKADEAGKAAKAATPEVRKDDAADADEDPGTKPETLSAPRDGKADNLKEIKGVGPKMEKMLHGMGFFHFDQIASWSADEVAWVNANLTGFKGRVTRDDWVAQAKVLAAGGDTEFSKRVDDGDVY</sequence>
<keyword evidence="4" id="KW-1185">Reference proteome</keyword>
<protein>
    <recommendedName>
        <fullName evidence="5">NADH-quinone oxidoreductase subunit E</fullName>
    </recommendedName>
</protein>
<dbReference type="RefSeq" id="WP_379914207.1">
    <property type="nucleotide sequence ID" value="NZ_JBHUDD010000043.1"/>
</dbReference>
<organism evidence="3 4">
    <name type="scientific">Lacimonas salitolerans</name>
    <dbReference type="NCBI Taxonomy" id="1323750"/>
    <lineage>
        <taxon>Bacteria</taxon>
        <taxon>Pseudomonadati</taxon>
        <taxon>Pseudomonadota</taxon>
        <taxon>Alphaproteobacteria</taxon>
        <taxon>Rhodobacterales</taxon>
        <taxon>Paracoccaceae</taxon>
        <taxon>Lacimonas</taxon>
    </lineage>
</organism>
<evidence type="ECO:0000313" key="3">
    <source>
        <dbReference type="EMBL" id="MFD1509009.1"/>
    </source>
</evidence>
<feature type="compositionally biased region" description="Low complexity" evidence="1">
    <location>
        <begin position="157"/>
        <end position="168"/>
    </location>
</feature>
<feature type="transmembrane region" description="Helical" evidence="2">
    <location>
        <begin position="24"/>
        <end position="44"/>
    </location>
</feature>
<reference evidence="4" key="1">
    <citation type="journal article" date="2019" name="Int. J. Syst. Evol. Microbiol.">
        <title>The Global Catalogue of Microorganisms (GCM) 10K type strain sequencing project: providing services to taxonomists for standard genome sequencing and annotation.</title>
        <authorList>
            <consortium name="The Broad Institute Genomics Platform"/>
            <consortium name="The Broad Institute Genome Sequencing Center for Infectious Disease"/>
            <person name="Wu L."/>
            <person name="Ma J."/>
        </authorList>
    </citation>
    <scope>NUCLEOTIDE SEQUENCE [LARGE SCALE GENOMIC DNA]</scope>
    <source>
        <strain evidence="4">CGMCC 1.12477</strain>
    </source>
</reference>
<feature type="compositionally biased region" description="Basic and acidic residues" evidence="1">
    <location>
        <begin position="144"/>
        <end position="156"/>
    </location>
</feature>
<evidence type="ECO:0000256" key="1">
    <source>
        <dbReference type="SAM" id="MobiDB-lite"/>
    </source>
</evidence>
<gene>
    <name evidence="3" type="ORF">ACFTOW_06310</name>
</gene>
<evidence type="ECO:0000256" key="2">
    <source>
        <dbReference type="SAM" id="Phobius"/>
    </source>
</evidence>
<accession>A0ABW4EFL4</accession>
<evidence type="ECO:0008006" key="5">
    <source>
        <dbReference type="Google" id="ProtNLM"/>
    </source>
</evidence>
<evidence type="ECO:0000313" key="4">
    <source>
        <dbReference type="Proteomes" id="UP001597186"/>
    </source>
</evidence>
<comment type="caution">
    <text evidence="3">The sequence shown here is derived from an EMBL/GenBank/DDBJ whole genome shotgun (WGS) entry which is preliminary data.</text>
</comment>
<feature type="region of interest" description="Disordered" evidence="1">
    <location>
        <begin position="144"/>
        <end position="174"/>
    </location>
</feature>
<keyword evidence="2" id="KW-0812">Transmembrane</keyword>
<keyword evidence="2" id="KW-1133">Transmembrane helix</keyword>